<proteinExistence type="predicted"/>
<evidence type="ECO:0000313" key="4">
    <source>
        <dbReference type="Proteomes" id="UP000828390"/>
    </source>
</evidence>
<feature type="region of interest" description="Disordered" evidence="1">
    <location>
        <begin position="1"/>
        <end position="74"/>
    </location>
</feature>
<organism evidence="3 4">
    <name type="scientific">Dreissena polymorpha</name>
    <name type="common">Zebra mussel</name>
    <name type="synonym">Mytilus polymorpha</name>
    <dbReference type="NCBI Taxonomy" id="45954"/>
    <lineage>
        <taxon>Eukaryota</taxon>
        <taxon>Metazoa</taxon>
        <taxon>Spiralia</taxon>
        <taxon>Lophotrochozoa</taxon>
        <taxon>Mollusca</taxon>
        <taxon>Bivalvia</taxon>
        <taxon>Autobranchia</taxon>
        <taxon>Heteroconchia</taxon>
        <taxon>Euheterodonta</taxon>
        <taxon>Imparidentia</taxon>
        <taxon>Neoheterodontei</taxon>
        <taxon>Myida</taxon>
        <taxon>Dreissenoidea</taxon>
        <taxon>Dreissenidae</taxon>
        <taxon>Dreissena</taxon>
    </lineage>
</organism>
<feature type="compositionally biased region" description="Basic and acidic residues" evidence="1">
    <location>
        <begin position="64"/>
        <end position="74"/>
    </location>
</feature>
<gene>
    <name evidence="3" type="ORF">DPMN_006715</name>
</gene>
<accession>A0A9D4MSX4</accession>
<reference evidence="3" key="1">
    <citation type="journal article" date="2019" name="bioRxiv">
        <title>The Genome of the Zebra Mussel, Dreissena polymorpha: A Resource for Invasive Species Research.</title>
        <authorList>
            <person name="McCartney M.A."/>
            <person name="Auch B."/>
            <person name="Kono T."/>
            <person name="Mallez S."/>
            <person name="Zhang Y."/>
            <person name="Obille A."/>
            <person name="Becker A."/>
            <person name="Abrahante J.E."/>
            <person name="Garbe J."/>
            <person name="Badalamenti J.P."/>
            <person name="Herman A."/>
            <person name="Mangelson H."/>
            <person name="Liachko I."/>
            <person name="Sullivan S."/>
            <person name="Sone E.D."/>
            <person name="Koren S."/>
            <person name="Silverstein K.A.T."/>
            <person name="Beckman K.B."/>
            <person name="Gohl D.M."/>
        </authorList>
    </citation>
    <scope>NUCLEOTIDE SEQUENCE</scope>
    <source>
        <strain evidence="3">Duluth1</strain>
        <tissue evidence="3">Whole animal</tissue>
    </source>
</reference>
<evidence type="ECO:0000256" key="1">
    <source>
        <dbReference type="SAM" id="MobiDB-lite"/>
    </source>
</evidence>
<feature type="compositionally biased region" description="Low complexity" evidence="1">
    <location>
        <begin position="1"/>
        <end position="11"/>
    </location>
</feature>
<sequence length="229" mass="25651">MSSTSSSSSNSIFDSPVRLGKRRASQRRASPSTSATESPIRPARGRGRGRGKGKGPASRKDKKSVREADPNRDEVALSVIQTRKDRFREDMKTMPREQLEKIILGVLDENPGLILDFHKPVARGEGGYHPPEGAESPDWCGAKTLLFSTALLRLARLQRRDILLLDDADEEDPHKANRHAAYRQYILWAHGRLGVGNRRVIPSCCVWAIRDKYPNPFQIYVGFVPARLV</sequence>
<dbReference type="PANTHER" id="PTHR36981:SF3">
    <property type="entry name" value="UBIQUITIN-LIKE PROTEASE FAMILY PROFILE DOMAIN-CONTAINING PROTEIN"/>
    <property type="match status" value="1"/>
</dbReference>
<comment type="caution">
    <text evidence="3">The sequence shown here is derived from an EMBL/GenBank/DDBJ whole genome shotgun (WGS) entry which is preliminary data.</text>
</comment>
<dbReference type="AlphaFoldDB" id="A0A9D4MSX4"/>
<protein>
    <recommendedName>
        <fullName evidence="2">P2X purinoreceptor 7 intracellular domain-containing protein</fullName>
    </recommendedName>
</protein>
<feature type="compositionally biased region" description="Polar residues" evidence="1">
    <location>
        <begin position="27"/>
        <end position="37"/>
    </location>
</feature>
<dbReference type="EMBL" id="JAIWYP010000001">
    <property type="protein sequence ID" value="KAH3882770.1"/>
    <property type="molecule type" value="Genomic_DNA"/>
</dbReference>
<dbReference type="Proteomes" id="UP000828390">
    <property type="component" value="Unassembled WGS sequence"/>
</dbReference>
<dbReference type="Pfam" id="PF20478">
    <property type="entry name" value="P2RX7_C"/>
    <property type="match status" value="1"/>
</dbReference>
<name>A0A9D4MSX4_DREPO</name>
<reference evidence="3" key="2">
    <citation type="submission" date="2020-11" db="EMBL/GenBank/DDBJ databases">
        <authorList>
            <person name="McCartney M.A."/>
            <person name="Auch B."/>
            <person name="Kono T."/>
            <person name="Mallez S."/>
            <person name="Becker A."/>
            <person name="Gohl D.M."/>
            <person name="Silverstein K.A.T."/>
            <person name="Koren S."/>
            <person name="Bechman K.B."/>
            <person name="Herman A."/>
            <person name="Abrahante J.E."/>
            <person name="Garbe J."/>
        </authorList>
    </citation>
    <scope>NUCLEOTIDE SEQUENCE</scope>
    <source>
        <strain evidence="3">Duluth1</strain>
        <tissue evidence="3">Whole animal</tissue>
    </source>
</reference>
<keyword evidence="4" id="KW-1185">Reference proteome</keyword>
<feature type="compositionally biased region" description="Basic residues" evidence="1">
    <location>
        <begin position="43"/>
        <end position="53"/>
    </location>
</feature>
<evidence type="ECO:0000313" key="3">
    <source>
        <dbReference type="EMBL" id="KAH3882770.1"/>
    </source>
</evidence>
<feature type="domain" description="P2X purinoreceptor 7 intracellular" evidence="2">
    <location>
        <begin position="145"/>
        <end position="223"/>
    </location>
</feature>
<evidence type="ECO:0000259" key="2">
    <source>
        <dbReference type="Pfam" id="PF20478"/>
    </source>
</evidence>
<dbReference type="PANTHER" id="PTHR36981">
    <property type="entry name" value="ZGC:195170"/>
    <property type="match status" value="1"/>
</dbReference>
<dbReference type="InterPro" id="IPR046815">
    <property type="entry name" value="P2RX7_C"/>
</dbReference>